<feature type="compositionally biased region" description="Basic and acidic residues" evidence="1">
    <location>
        <begin position="54"/>
        <end position="70"/>
    </location>
</feature>
<evidence type="ECO:0000313" key="3">
    <source>
        <dbReference type="Proteomes" id="UP000186136"/>
    </source>
</evidence>
<sequence length="70" mass="7427">MPSDVIEQRGQTGEGGALERAEAGDPGGVHVVRHEQRRVPRLPRVEGSAAGAGLRHEQEGGARGDRGIRH</sequence>
<protein>
    <submittedName>
        <fullName evidence="2">Uncharacterized protein</fullName>
    </submittedName>
</protein>
<proteinExistence type="predicted"/>
<reference evidence="2 3" key="1">
    <citation type="submission" date="2016-08" db="EMBL/GenBank/DDBJ databases">
        <title>Whole genome shotgun sequence of Pichia membranifaciens KS47-1.</title>
        <authorList>
            <person name="Konishi M."/>
            <person name="Ishida M."/>
            <person name="Arakawa T."/>
            <person name="Kato Y."/>
            <person name="Horiuchi J."/>
        </authorList>
    </citation>
    <scope>NUCLEOTIDE SEQUENCE [LARGE SCALE GENOMIC DNA]</scope>
    <source>
        <strain evidence="2 3">KS47-1</strain>
    </source>
</reference>
<organism evidence="2 3">
    <name type="scientific">Pichia membranifaciens</name>
    <dbReference type="NCBI Taxonomy" id="4926"/>
    <lineage>
        <taxon>Eukaryota</taxon>
        <taxon>Fungi</taxon>
        <taxon>Dikarya</taxon>
        <taxon>Ascomycota</taxon>
        <taxon>Saccharomycotina</taxon>
        <taxon>Pichiomycetes</taxon>
        <taxon>Pichiales</taxon>
        <taxon>Pichiaceae</taxon>
        <taxon>Pichia</taxon>
    </lineage>
</organism>
<dbReference type="AlphaFoldDB" id="A0A1Q2YF78"/>
<comment type="caution">
    <text evidence="2">The sequence shown here is derived from an EMBL/GenBank/DDBJ whole genome shotgun (WGS) entry which is preliminary data.</text>
</comment>
<dbReference type="Proteomes" id="UP000186136">
    <property type="component" value="Unassembled WGS sequence"/>
</dbReference>
<gene>
    <name evidence="2" type="ORF">PMKS-001700</name>
</gene>
<evidence type="ECO:0000256" key="1">
    <source>
        <dbReference type="SAM" id="MobiDB-lite"/>
    </source>
</evidence>
<evidence type="ECO:0000313" key="2">
    <source>
        <dbReference type="EMBL" id="GAV28230.1"/>
    </source>
</evidence>
<keyword evidence="3" id="KW-1185">Reference proteome</keyword>
<accession>A0A1Q2YF78</accession>
<feature type="region of interest" description="Disordered" evidence="1">
    <location>
        <begin position="1"/>
        <end position="70"/>
    </location>
</feature>
<dbReference type="EMBL" id="BDGI01000062">
    <property type="protein sequence ID" value="GAV28230.1"/>
    <property type="molecule type" value="Genomic_DNA"/>
</dbReference>
<name>A0A1Q2YF78_9ASCO</name>